<accession>A0AAD7JFA4</accession>
<keyword evidence="3" id="KW-1185">Reference proteome</keyword>
<protein>
    <recommendedName>
        <fullName evidence="1">F-box domain-containing protein</fullName>
    </recommendedName>
</protein>
<comment type="caution">
    <text evidence="2">The sequence shown here is derived from an EMBL/GenBank/DDBJ whole genome shotgun (WGS) entry which is preliminary data.</text>
</comment>
<proteinExistence type="predicted"/>
<organism evidence="2 3">
    <name type="scientific">Mycena maculata</name>
    <dbReference type="NCBI Taxonomy" id="230809"/>
    <lineage>
        <taxon>Eukaryota</taxon>
        <taxon>Fungi</taxon>
        <taxon>Dikarya</taxon>
        <taxon>Basidiomycota</taxon>
        <taxon>Agaricomycotina</taxon>
        <taxon>Agaricomycetes</taxon>
        <taxon>Agaricomycetidae</taxon>
        <taxon>Agaricales</taxon>
        <taxon>Marasmiineae</taxon>
        <taxon>Mycenaceae</taxon>
        <taxon>Mycena</taxon>
    </lineage>
</organism>
<dbReference type="InterPro" id="IPR001810">
    <property type="entry name" value="F-box_dom"/>
</dbReference>
<feature type="domain" description="F-box" evidence="1">
    <location>
        <begin position="24"/>
        <end position="72"/>
    </location>
</feature>
<reference evidence="2" key="1">
    <citation type="submission" date="2023-03" db="EMBL/GenBank/DDBJ databases">
        <title>Massive genome expansion in bonnet fungi (Mycena s.s.) driven by repeated elements and novel gene families across ecological guilds.</title>
        <authorList>
            <consortium name="Lawrence Berkeley National Laboratory"/>
            <person name="Harder C.B."/>
            <person name="Miyauchi S."/>
            <person name="Viragh M."/>
            <person name="Kuo A."/>
            <person name="Thoen E."/>
            <person name="Andreopoulos B."/>
            <person name="Lu D."/>
            <person name="Skrede I."/>
            <person name="Drula E."/>
            <person name="Henrissat B."/>
            <person name="Morin E."/>
            <person name="Kohler A."/>
            <person name="Barry K."/>
            <person name="LaButti K."/>
            <person name="Morin E."/>
            <person name="Salamov A."/>
            <person name="Lipzen A."/>
            <person name="Mereny Z."/>
            <person name="Hegedus B."/>
            <person name="Baldrian P."/>
            <person name="Stursova M."/>
            <person name="Weitz H."/>
            <person name="Taylor A."/>
            <person name="Grigoriev I.V."/>
            <person name="Nagy L.G."/>
            <person name="Martin F."/>
            <person name="Kauserud H."/>
        </authorList>
    </citation>
    <scope>NUCLEOTIDE SEQUENCE</scope>
    <source>
        <strain evidence="2">CBHHK188m</strain>
    </source>
</reference>
<dbReference type="AlphaFoldDB" id="A0AAD7JFA4"/>
<dbReference type="SUPFAM" id="SSF52047">
    <property type="entry name" value="RNI-like"/>
    <property type="match status" value="1"/>
</dbReference>
<sequence>MLLEERNALDLEVRKHAGAISPLRRMPPELLSLIFEYTLAYSSAEVWNITAVCSGWRAIALSQPSLWSTVVLDFSKKEAETERRLLARLERSREAPLTIKFLTWDENECSDEEWKMLGILASYRDRWETVEASGPEDIYDHISGELPVLRELRITIHPSWRGRQTGDFADCPRLHFVSINPSSLSDPLQLVWLPFFQLLRFSGSNSWTKHLHSLRSAENLVDCILHCTDTTTIIPSSQSTVTLPSLLRLSVSTTDGLEFLDTPALQELYCDKHAPHIYSFLKRVDKLQKLVAPWSSDRPAPDLARLLRAAPTITTLGLYVPIDLVADLFSILAPTAQNKDIIHGPLPALKAISLRVVADGFDVDAPPPELDQDVLMEALESQWHHGSWRSVKLYCPELEPSPRTLARMEVLCAEGMQVEPSLTPEEHCIVISFLRTSVFSMTVRLGALEAR</sequence>
<dbReference type="Pfam" id="PF12937">
    <property type="entry name" value="F-box-like"/>
    <property type="match status" value="1"/>
</dbReference>
<evidence type="ECO:0000259" key="1">
    <source>
        <dbReference type="Pfam" id="PF12937"/>
    </source>
</evidence>
<dbReference type="EMBL" id="JARJLG010000040">
    <property type="protein sequence ID" value="KAJ7763664.1"/>
    <property type="molecule type" value="Genomic_DNA"/>
</dbReference>
<dbReference type="Gene3D" id="1.20.1280.50">
    <property type="match status" value="1"/>
</dbReference>
<dbReference type="SUPFAM" id="SSF81383">
    <property type="entry name" value="F-box domain"/>
    <property type="match status" value="1"/>
</dbReference>
<gene>
    <name evidence="2" type="ORF">DFH07DRAFT_1059307</name>
</gene>
<name>A0AAD7JFA4_9AGAR</name>
<dbReference type="Proteomes" id="UP001215280">
    <property type="component" value="Unassembled WGS sequence"/>
</dbReference>
<evidence type="ECO:0000313" key="2">
    <source>
        <dbReference type="EMBL" id="KAJ7763664.1"/>
    </source>
</evidence>
<dbReference type="InterPro" id="IPR036047">
    <property type="entry name" value="F-box-like_dom_sf"/>
</dbReference>
<evidence type="ECO:0000313" key="3">
    <source>
        <dbReference type="Proteomes" id="UP001215280"/>
    </source>
</evidence>